<name>X1SKQ2_9ZZZZ</name>
<protein>
    <submittedName>
        <fullName evidence="2">Uncharacterized protein</fullName>
    </submittedName>
</protein>
<dbReference type="AlphaFoldDB" id="X1SKQ2"/>
<keyword evidence="1" id="KW-0812">Transmembrane</keyword>
<dbReference type="EMBL" id="BARW01009378">
    <property type="protein sequence ID" value="GAI79741.1"/>
    <property type="molecule type" value="Genomic_DNA"/>
</dbReference>
<accession>X1SKQ2</accession>
<sequence>MTKLQKWLIIGGIFILVVLCCLFGLGASDKTPELTADQHVKTGAAQTMAANTTATPRPIAPPCREIAEKVSTMTEAQWKAYLPTLAGNSVILWTGRVSDVNVKFGGGYELYVSMDSPDWHPSNVIFDIPDDGALEFEIDQGVVFSGTIEKVREFLGMISVYLYDVSLEN</sequence>
<gene>
    <name evidence="2" type="ORF">S12H4_18886</name>
</gene>
<keyword evidence="1" id="KW-1133">Transmembrane helix</keyword>
<comment type="caution">
    <text evidence="2">The sequence shown here is derived from an EMBL/GenBank/DDBJ whole genome shotgun (WGS) entry which is preliminary data.</text>
</comment>
<proteinExistence type="predicted"/>
<evidence type="ECO:0000313" key="2">
    <source>
        <dbReference type="EMBL" id="GAI79741.1"/>
    </source>
</evidence>
<reference evidence="2" key="1">
    <citation type="journal article" date="2014" name="Front. Microbiol.">
        <title>High frequency of phylogenetically diverse reductive dehalogenase-homologous genes in deep subseafloor sedimentary metagenomes.</title>
        <authorList>
            <person name="Kawai M."/>
            <person name="Futagami T."/>
            <person name="Toyoda A."/>
            <person name="Takaki Y."/>
            <person name="Nishi S."/>
            <person name="Hori S."/>
            <person name="Arai W."/>
            <person name="Tsubouchi T."/>
            <person name="Morono Y."/>
            <person name="Uchiyama I."/>
            <person name="Ito T."/>
            <person name="Fujiyama A."/>
            <person name="Inagaki F."/>
            <person name="Takami H."/>
        </authorList>
    </citation>
    <scope>NUCLEOTIDE SEQUENCE</scope>
    <source>
        <strain evidence="2">Expedition CK06-06</strain>
    </source>
</reference>
<evidence type="ECO:0000256" key="1">
    <source>
        <dbReference type="SAM" id="Phobius"/>
    </source>
</evidence>
<keyword evidence="1" id="KW-0472">Membrane</keyword>
<organism evidence="2">
    <name type="scientific">marine sediment metagenome</name>
    <dbReference type="NCBI Taxonomy" id="412755"/>
    <lineage>
        <taxon>unclassified sequences</taxon>
        <taxon>metagenomes</taxon>
        <taxon>ecological metagenomes</taxon>
    </lineage>
</organism>
<feature type="transmembrane region" description="Helical" evidence="1">
    <location>
        <begin position="7"/>
        <end position="27"/>
    </location>
</feature>